<dbReference type="PROSITE" id="PS01117">
    <property type="entry name" value="HTH_MARR_1"/>
    <property type="match status" value="1"/>
</dbReference>
<evidence type="ECO:0000259" key="4">
    <source>
        <dbReference type="PROSITE" id="PS50995"/>
    </source>
</evidence>
<reference evidence="5 6" key="1">
    <citation type="journal article" date="2008" name="Int. J. Syst. Evol. Microbiol.">
        <title>Amphritea japonica sp. nov. and Amphritea balenae sp. nov., isolated from the sediment adjacent to sperm whale carcasses off Kagoshima, Japan.</title>
        <authorList>
            <person name="Miyazaki M."/>
            <person name="Nogi Y."/>
            <person name="Fujiwara Y."/>
            <person name="Kawato M."/>
            <person name="Nagahama T."/>
            <person name="Kubokawa K."/>
            <person name="Horikoshi K."/>
        </authorList>
    </citation>
    <scope>NUCLEOTIDE SEQUENCE [LARGE SCALE GENOMIC DNA]</scope>
    <source>
        <strain evidence="5 6">ATCC BAA-1530</strain>
    </source>
</reference>
<dbReference type="InterPro" id="IPR036390">
    <property type="entry name" value="WH_DNA-bd_sf"/>
</dbReference>
<dbReference type="PRINTS" id="PR00598">
    <property type="entry name" value="HTHMARR"/>
</dbReference>
<keyword evidence="1" id="KW-0805">Transcription regulation</keyword>
<dbReference type="SUPFAM" id="SSF46785">
    <property type="entry name" value="Winged helix' DNA-binding domain"/>
    <property type="match status" value="1"/>
</dbReference>
<dbReference type="RefSeq" id="WP_019620652.1">
    <property type="nucleotide sequence ID" value="NZ_AP014545.1"/>
</dbReference>
<dbReference type="EMBL" id="AP014545">
    <property type="protein sequence ID" value="BBB26563.1"/>
    <property type="molecule type" value="Genomic_DNA"/>
</dbReference>
<dbReference type="KEGG" id="ajp:AMJAP_1972"/>
<protein>
    <submittedName>
        <fullName evidence="5">Homoprotocatechuate degradation operon regulator HpaR</fullName>
    </submittedName>
</protein>
<dbReference type="AlphaFoldDB" id="A0A7R6PND0"/>
<dbReference type="Pfam" id="PF01047">
    <property type="entry name" value="MarR"/>
    <property type="match status" value="1"/>
</dbReference>
<dbReference type="InterPro" id="IPR036388">
    <property type="entry name" value="WH-like_DNA-bd_sf"/>
</dbReference>
<gene>
    <name evidence="5" type="primary">hpaR</name>
    <name evidence="5" type="ORF">AMJAP_1972</name>
</gene>
<sequence length="145" mass="17017">MRKFEDSLPLQLLKAREATMAFFRPLLQENNITEQQWRVLRALKAFGELESKQLADHCCILSPSLTGIIKRLEHQGYITRKKSEEDQRRTLIRLTEKSQVLFTRLSPDVEAKYKRFTDLYGTEKLTELSQLLKELTELESDSQDN</sequence>
<evidence type="ECO:0000256" key="2">
    <source>
        <dbReference type="ARBA" id="ARBA00023125"/>
    </source>
</evidence>
<dbReference type="PANTHER" id="PTHR33164:SF13">
    <property type="entry name" value="4-HYDROXYPHENYLACETATE CATABOLISM PROTEIN"/>
    <property type="match status" value="1"/>
</dbReference>
<name>A0A7R6PND0_9GAMM</name>
<dbReference type="InterPro" id="IPR039422">
    <property type="entry name" value="MarR/SlyA-like"/>
</dbReference>
<keyword evidence="3" id="KW-0804">Transcription</keyword>
<dbReference type="GO" id="GO:0006950">
    <property type="term" value="P:response to stress"/>
    <property type="evidence" value="ECO:0007669"/>
    <property type="project" value="TreeGrafter"/>
</dbReference>
<dbReference type="PROSITE" id="PS50995">
    <property type="entry name" value="HTH_MARR_2"/>
    <property type="match status" value="1"/>
</dbReference>
<dbReference type="Proteomes" id="UP000595663">
    <property type="component" value="Chromosome"/>
</dbReference>
<dbReference type="SMART" id="SM00347">
    <property type="entry name" value="HTH_MARR"/>
    <property type="match status" value="1"/>
</dbReference>
<dbReference type="Gene3D" id="1.10.10.10">
    <property type="entry name" value="Winged helix-like DNA-binding domain superfamily/Winged helix DNA-binding domain"/>
    <property type="match status" value="1"/>
</dbReference>
<feature type="domain" description="HTH marR-type" evidence="4">
    <location>
        <begin position="5"/>
        <end position="137"/>
    </location>
</feature>
<keyword evidence="6" id="KW-1185">Reference proteome</keyword>
<evidence type="ECO:0000313" key="6">
    <source>
        <dbReference type="Proteomes" id="UP000595663"/>
    </source>
</evidence>
<proteinExistence type="predicted"/>
<evidence type="ECO:0000256" key="1">
    <source>
        <dbReference type="ARBA" id="ARBA00023015"/>
    </source>
</evidence>
<evidence type="ECO:0000256" key="3">
    <source>
        <dbReference type="ARBA" id="ARBA00023163"/>
    </source>
</evidence>
<dbReference type="GO" id="GO:0003677">
    <property type="term" value="F:DNA binding"/>
    <property type="evidence" value="ECO:0007669"/>
    <property type="project" value="UniProtKB-KW"/>
</dbReference>
<dbReference type="GO" id="GO:0045892">
    <property type="term" value="P:negative regulation of DNA-templated transcription"/>
    <property type="evidence" value="ECO:0007669"/>
    <property type="project" value="InterPro"/>
</dbReference>
<dbReference type="NCBIfam" id="TIGR02337">
    <property type="entry name" value="HpaR"/>
    <property type="match status" value="1"/>
</dbReference>
<organism evidence="5 6">
    <name type="scientific">Amphritea japonica ATCC BAA-1530</name>
    <dbReference type="NCBI Taxonomy" id="1278309"/>
    <lineage>
        <taxon>Bacteria</taxon>
        <taxon>Pseudomonadati</taxon>
        <taxon>Pseudomonadota</taxon>
        <taxon>Gammaproteobacteria</taxon>
        <taxon>Oceanospirillales</taxon>
        <taxon>Oceanospirillaceae</taxon>
        <taxon>Amphritea</taxon>
    </lineage>
</organism>
<dbReference type="InterPro" id="IPR023187">
    <property type="entry name" value="Tscrpt_reg_MarR-type_CS"/>
</dbReference>
<dbReference type="InterPro" id="IPR012712">
    <property type="entry name" value="HpaR/FarR"/>
</dbReference>
<dbReference type="InterPro" id="IPR000835">
    <property type="entry name" value="HTH_MarR-typ"/>
</dbReference>
<dbReference type="OrthoDB" id="8588347at2"/>
<evidence type="ECO:0000313" key="5">
    <source>
        <dbReference type="EMBL" id="BBB26563.1"/>
    </source>
</evidence>
<accession>A0A7R6PND0</accession>
<dbReference type="GO" id="GO:0003700">
    <property type="term" value="F:DNA-binding transcription factor activity"/>
    <property type="evidence" value="ECO:0007669"/>
    <property type="project" value="InterPro"/>
</dbReference>
<dbReference type="PANTHER" id="PTHR33164">
    <property type="entry name" value="TRANSCRIPTIONAL REGULATOR, MARR FAMILY"/>
    <property type="match status" value="1"/>
</dbReference>
<keyword evidence="2" id="KW-0238">DNA-binding</keyword>